<keyword evidence="4" id="KW-1185">Reference proteome</keyword>
<dbReference type="RefSeq" id="XP_002848275.1">
    <property type="nucleotide sequence ID" value="XM_002848229.1"/>
</dbReference>
<evidence type="ECO:0000256" key="2">
    <source>
        <dbReference type="SAM" id="Phobius"/>
    </source>
</evidence>
<dbReference type="VEuPathDB" id="FungiDB:MCYG_03781"/>
<feature type="compositionally biased region" description="Low complexity" evidence="1">
    <location>
        <begin position="153"/>
        <end position="162"/>
    </location>
</feature>
<proteinExistence type="predicted"/>
<organism evidence="3 4">
    <name type="scientific">Arthroderma otae (strain ATCC MYA-4605 / CBS 113480)</name>
    <name type="common">Microsporum canis</name>
    <dbReference type="NCBI Taxonomy" id="554155"/>
    <lineage>
        <taxon>Eukaryota</taxon>
        <taxon>Fungi</taxon>
        <taxon>Dikarya</taxon>
        <taxon>Ascomycota</taxon>
        <taxon>Pezizomycotina</taxon>
        <taxon>Eurotiomycetes</taxon>
        <taxon>Eurotiomycetidae</taxon>
        <taxon>Onygenales</taxon>
        <taxon>Arthrodermataceae</taxon>
        <taxon>Microsporum</taxon>
    </lineage>
</organism>
<dbReference type="InterPro" id="IPR024316">
    <property type="entry name" value="APQ12"/>
</dbReference>
<feature type="transmembrane region" description="Helical" evidence="2">
    <location>
        <begin position="64"/>
        <end position="81"/>
    </location>
</feature>
<keyword evidence="2" id="KW-0472">Membrane</keyword>
<feature type="region of interest" description="Disordered" evidence="1">
    <location>
        <begin position="145"/>
        <end position="169"/>
    </location>
</feature>
<dbReference type="AlphaFoldDB" id="C5FJV1"/>
<protein>
    <recommendedName>
        <fullName evidence="5">Nuclear pore assembly and biogenesis-domain-containing protein</fullName>
    </recommendedName>
</protein>
<sequence>MAAFEEYILPAVNQLQRFIPPPILQNIFTYTQLARDHWQSAQLTYIEPYIITPINALLNSPPDLFSILALLLIFIISLKILDYARRVIMFWVMLVFRLVFWGIVLGVAWYTYNVGWEKVWYDAAWALGLLEGFIQQMIANNSSAGGSSGTAGGWRSQDQWRSSQRRPWR</sequence>
<evidence type="ECO:0008006" key="5">
    <source>
        <dbReference type="Google" id="ProtNLM"/>
    </source>
</evidence>
<gene>
    <name evidence="3" type="ORF">MCYG_03781</name>
</gene>
<dbReference type="GeneID" id="9229599"/>
<evidence type="ECO:0000256" key="1">
    <source>
        <dbReference type="SAM" id="MobiDB-lite"/>
    </source>
</evidence>
<dbReference type="HOGENOM" id="CLU_112520_0_0_1"/>
<name>C5FJV1_ARTOC</name>
<dbReference type="OMA" id="GWYVYSV"/>
<accession>C5FJV1</accession>
<evidence type="ECO:0000313" key="3">
    <source>
        <dbReference type="EMBL" id="EEQ30962.1"/>
    </source>
</evidence>
<dbReference type="EMBL" id="DS995703">
    <property type="protein sequence ID" value="EEQ30962.1"/>
    <property type="molecule type" value="Genomic_DNA"/>
</dbReference>
<keyword evidence="2" id="KW-0812">Transmembrane</keyword>
<reference evidence="4" key="1">
    <citation type="journal article" date="2012" name="MBio">
        <title>Comparative genome analysis of Trichophyton rubrum and related dermatophytes reveals candidate genes involved in infection.</title>
        <authorList>
            <person name="Martinez D.A."/>
            <person name="Oliver B.G."/>
            <person name="Graeser Y."/>
            <person name="Goldberg J.M."/>
            <person name="Li W."/>
            <person name="Martinez-Rossi N.M."/>
            <person name="Monod M."/>
            <person name="Shelest E."/>
            <person name="Barton R.C."/>
            <person name="Birch E."/>
            <person name="Brakhage A.A."/>
            <person name="Chen Z."/>
            <person name="Gurr S.J."/>
            <person name="Heiman D."/>
            <person name="Heitman J."/>
            <person name="Kosti I."/>
            <person name="Rossi A."/>
            <person name="Saif S."/>
            <person name="Samalova M."/>
            <person name="Saunders C.W."/>
            <person name="Shea T."/>
            <person name="Summerbell R.C."/>
            <person name="Xu J."/>
            <person name="Young S."/>
            <person name="Zeng Q."/>
            <person name="Birren B.W."/>
            <person name="Cuomo C.A."/>
            <person name="White T.C."/>
        </authorList>
    </citation>
    <scope>NUCLEOTIDE SEQUENCE [LARGE SCALE GENOMIC DNA]</scope>
    <source>
        <strain evidence="4">ATCC MYA-4605 / CBS 113480</strain>
    </source>
</reference>
<evidence type="ECO:0000313" key="4">
    <source>
        <dbReference type="Proteomes" id="UP000002035"/>
    </source>
</evidence>
<keyword evidence="2" id="KW-1133">Transmembrane helix</keyword>
<dbReference type="OrthoDB" id="3559694at2759"/>
<feature type="transmembrane region" description="Helical" evidence="2">
    <location>
        <begin position="88"/>
        <end position="112"/>
    </location>
</feature>
<dbReference type="Pfam" id="PF12716">
    <property type="entry name" value="Apq12"/>
    <property type="match status" value="1"/>
</dbReference>
<dbReference type="eggNOG" id="ENOG502T2BZ">
    <property type="taxonomic scope" value="Eukaryota"/>
</dbReference>
<dbReference type="Proteomes" id="UP000002035">
    <property type="component" value="Unassembled WGS sequence"/>
</dbReference>